<dbReference type="NCBIfam" id="NF003346">
    <property type="entry name" value="PRK04366.1"/>
    <property type="match status" value="1"/>
</dbReference>
<dbReference type="InterPro" id="IPR049315">
    <property type="entry name" value="GDC-P_N"/>
</dbReference>
<feature type="region of interest" description="Disordered" evidence="7">
    <location>
        <begin position="451"/>
        <end position="483"/>
    </location>
</feature>
<dbReference type="InterPro" id="IPR020581">
    <property type="entry name" value="GDC_P"/>
</dbReference>
<dbReference type="FunFam" id="3.90.1150.10:FF:000014">
    <property type="entry name" value="Probable glycine dehydrogenase (decarboxylating) subunit 2"/>
    <property type="match status" value="1"/>
</dbReference>
<dbReference type="AlphaFoldDB" id="A0A0G3EM66"/>
<comment type="function">
    <text evidence="2">The glycine cleavage system catalyzes the degradation of glycine. The P protein binds the alpha-amino group of glycine through its pyridoxal phosphate cofactor; CO(2) is released and the remaining methylamine moiety is then transferred to the lipoamide cofactor of the H protein.</text>
</comment>
<organism evidence="10 11">
    <name type="scientific">Kiritimatiella glycovorans</name>
    <dbReference type="NCBI Taxonomy" id="1307763"/>
    <lineage>
        <taxon>Bacteria</taxon>
        <taxon>Pseudomonadati</taxon>
        <taxon>Kiritimatiellota</taxon>
        <taxon>Kiritimatiellia</taxon>
        <taxon>Kiritimatiellales</taxon>
        <taxon>Kiritimatiellaceae</taxon>
        <taxon>Kiritimatiella</taxon>
    </lineage>
</organism>
<dbReference type="Gene3D" id="6.20.440.10">
    <property type="match status" value="1"/>
</dbReference>
<evidence type="ECO:0000256" key="5">
    <source>
        <dbReference type="ARBA" id="ARBA00023002"/>
    </source>
</evidence>
<dbReference type="KEGG" id="vbl:L21SP4_02020"/>
<dbReference type="RefSeq" id="WP_052882506.1">
    <property type="nucleotide sequence ID" value="NZ_CP010904.1"/>
</dbReference>
<evidence type="ECO:0000256" key="2">
    <source>
        <dbReference type="ARBA" id="ARBA00003788"/>
    </source>
</evidence>
<dbReference type="Gene3D" id="3.90.1150.10">
    <property type="entry name" value="Aspartate Aminotransferase, domain 1"/>
    <property type="match status" value="1"/>
</dbReference>
<dbReference type="GO" id="GO:0016594">
    <property type="term" value="F:glycine binding"/>
    <property type="evidence" value="ECO:0007669"/>
    <property type="project" value="TreeGrafter"/>
</dbReference>
<dbReference type="Pfam" id="PF02347">
    <property type="entry name" value="GDC-P"/>
    <property type="match status" value="1"/>
</dbReference>
<dbReference type="GO" id="GO:0019464">
    <property type="term" value="P:glycine decarboxylation via glycine cleavage system"/>
    <property type="evidence" value="ECO:0007669"/>
    <property type="project" value="TreeGrafter"/>
</dbReference>
<feature type="domain" description="Glycine dehydrogenase C-terminal" evidence="9">
    <location>
        <begin position="352"/>
        <end position="450"/>
    </location>
</feature>
<evidence type="ECO:0000313" key="11">
    <source>
        <dbReference type="Proteomes" id="UP000035268"/>
    </source>
</evidence>
<dbReference type="InterPro" id="IPR015421">
    <property type="entry name" value="PyrdxlP-dep_Trfase_major"/>
</dbReference>
<dbReference type="GO" id="GO:0005960">
    <property type="term" value="C:glycine cleavage complex"/>
    <property type="evidence" value="ECO:0007669"/>
    <property type="project" value="TreeGrafter"/>
</dbReference>
<evidence type="ECO:0000313" key="10">
    <source>
        <dbReference type="EMBL" id="AKJ65254.1"/>
    </source>
</evidence>
<reference evidence="10 11" key="2">
    <citation type="journal article" date="2016" name="ISME J.">
        <title>Characterization of the first cultured representative of Verrucomicrobia subdivision 5 indicates the proposal of a novel phylum.</title>
        <authorList>
            <person name="Spring S."/>
            <person name="Bunk B."/>
            <person name="Sproer C."/>
            <person name="Schumann P."/>
            <person name="Rohde M."/>
            <person name="Tindall B.J."/>
            <person name="Klenk H.P."/>
        </authorList>
    </citation>
    <scope>NUCLEOTIDE SEQUENCE [LARGE SCALE GENOMIC DNA]</scope>
    <source>
        <strain evidence="10 11">L21-Fru-AB</strain>
    </source>
</reference>
<evidence type="ECO:0000256" key="1">
    <source>
        <dbReference type="ARBA" id="ARBA00001933"/>
    </source>
</evidence>
<dbReference type="EC" id="1.4.4.2" evidence="3"/>
<evidence type="ECO:0000256" key="6">
    <source>
        <dbReference type="ARBA" id="ARBA00049026"/>
    </source>
</evidence>
<dbReference type="PANTHER" id="PTHR11773">
    <property type="entry name" value="GLYCINE DEHYDROGENASE, DECARBOXYLATING"/>
    <property type="match status" value="1"/>
</dbReference>
<evidence type="ECO:0000256" key="4">
    <source>
        <dbReference type="ARBA" id="ARBA00022898"/>
    </source>
</evidence>
<accession>A0A0G3EM66</accession>
<comment type="catalytic activity">
    <reaction evidence="6">
        <text>N(6)-[(R)-lipoyl]-L-lysyl-[glycine-cleavage complex H protein] + glycine + H(+) = N(6)-[(R)-S(8)-aminomethyldihydrolipoyl]-L-lysyl-[glycine-cleavage complex H protein] + CO2</text>
        <dbReference type="Rhea" id="RHEA:24304"/>
        <dbReference type="Rhea" id="RHEA-COMP:10494"/>
        <dbReference type="Rhea" id="RHEA-COMP:10495"/>
        <dbReference type="ChEBI" id="CHEBI:15378"/>
        <dbReference type="ChEBI" id="CHEBI:16526"/>
        <dbReference type="ChEBI" id="CHEBI:57305"/>
        <dbReference type="ChEBI" id="CHEBI:83099"/>
        <dbReference type="ChEBI" id="CHEBI:83143"/>
        <dbReference type="EC" id="1.4.4.2"/>
    </reaction>
</comment>
<evidence type="ECO:0000256" key="3">
    <source>
        <dbReference type="ARBA" id="ARBA00012134"/>
    </source>
</evidence>
<dbReference type="Gene3D" id="3.40.640.10">
    <property type="entry name" value="Type I PLP-dependent aspartate aminotransferase-like (Major domain)"/>
    <property type="match status" value="1"/>
</dbReference>
<evidence type="ECO:0000256" key="7">
    <source>
        <dbReference type="SAM" id="MobiDB-lite"/>
    </source>
</evidence>
<keyword evidence="5 10" id="KW-0560">Oxidoreductase</keyword>
<dbReference type="FunFam" id="3.40.640.10:FF:000224">
    <property type="entry name" value="Probable glycine dehydrogenase (decarboxylating) subunit 2"/>
    <property type="match status" value="1"/>
</dbReference>
<feature type="domain" description="Glycine cleavage system P-protein N-terminal" evidence="8">
    <location>
        <begin position="27"/>
        <end position="299"/>
    </location>
</feature>
<keyword evidence="4" id="KW-0663">Pyridoxal phosphate</keyword>
<dbReference type="InterPro" id="IPR015424">
    <property type="entry name" value="PyrdxlP-dep_Trfase"/>
</dbReference>
<evidence type="ECO:0000259" key="8">
    <source>
        <dbReference type="Pfam" id="PF02347"/>
    </source>
</evidence>
<proteinExistence type="predicted"/>
<dbReference type="OrthoDB" id="9801272at2"/>
<comment type="cofactor">
    <cofactor evidence="1">
        <name>pyridoxal 5'-phosphate</name>
        <dbReference type="ChEBI" id="CHEBI:597326"/>
    </cofactor>
</comment>
<dbReference type="PANTHER" id="PTHR11773:SF1">
    <property type="entry name" value="GLYCINE DEHYDROGENASE (DECARBOXYLATING), MITOCHONDRIAL"/>
    <property type="match status" value="1"/>
</dbReference>
<reference evidence="11" key="1">
    <citation type="submission" date="2015-02" db="EMBL/GenBank/DDBJ databases">
        <title>Description and complete genome sequence of the first cultured representative of the subdivision 5 of the Verrucomicrobia phylum.</title>
        <authorList>
            <person name="Spring S."/>
            <person name="Bunk B."/>
            <person name="Sproer C."/>
            <person name="Klenk H.-P."/>
        </authorList>
    </citation>
    <scope>NUCLEOTIDE SEQUENCE [LARGE SCALE GENOMIC DNA]</scope>
    <source>
        <strain evidence="11">L21-Fru-AB</strain>
    </source>
</reference>
<dbReference type="GO" id="GO:0005829">
    <property type="term" value="C:cytosol"/>
    <property type="evidence" value="ECO:0007669"/>
    <property type="project" value="TreeGrafter"/>
</dbReference>
<dbReference type="InterPro" id="IPR015422">
    <property type="entry name" value="PyrdxlP-dep_Trfase_small"/>
</dbReference>
<dbReference type="EMBL" id="CP010904">
    <property type="protein sequence ID" value="AKJ65254.1"/>
    <property type="molecule type" value="Genomic_DNA"/>
</dbReference>
<sequence length="483" mass="51402">MNLIFDKCRRGARGVNPPPCDVPDEPAIPDSLRRAEDAHLCELSEPEIARHFHELSTRNFGVDSGFYPLGSCTMKYNAKVLEAIARRPGFAGLHPLLAKVAGGGPYAQGALEVLASLEERLCEITGMGAYTLQPLAGAHGELTGMLLVAAYHHARGDAKRTEVLIPDESHGTNPSSAATAGLEVVSIPTDPSTGMLDLAALKQHLSERTAAVMLTNPNTLGIFHAHIREVVACAHEQGALVYYDGANLNAVLGRFRPGDAGIDVVHVNLHKTFGTPHGGGGPGAGPVGVNGRLEPFLPGPRPVRCGDGQIRLEDAGGKSIGPVAPFYGQFGVCLKALAYIELLGGDGLRAVSEAAVLNANYLRQALKDDYELPFDHPCMHEFVLSASRQAANGVHATDIAKGLIEAGIHPPTVYFPLIVEEAMMFEPTETENRPTLDRFIDVMRALARRAKEDPGSLQAAPRNTAVCRPDETGAARRPDLCSA</sequence>
<name>A0A0G3EM66_9BACT</name>
<dbReference type="SUPFAM" id="SSF53383">
    <property type="entry name" value="PLP-dependent transferases"/>
    <property type="match status" value="1"/>
</dbReference>
<dbReference type="Pfam" id="PF21478">
    <property type="entry name" value="GcvP2_C"/>
    <property type="match status" value="1"/>
</dbReference>
<gene>
    <name evidence="10" type="primary">gcvPB</name>
    <name evidence="10" type="ORF">L21SP4_02020</name>
</gene>
<evidence type="ECO:0000259" key="9">
    <source>
        <dbReference type="Pfam" id="PF21478"/>
    </source>
</evidence>
<dbReference type="Proteomes" id="UP000035268">
    <property type="component" value="Chromosome"/>
</dbReference>
<protein>
    <recommendedName>
        <fullName evidence="3">glycine dehydrogenase (aminomethyl-transferring)</fullName>
        <ecNumber evidence="3">1.4.4.2</ecNumber>
    </recommendedName>
</protein>
<dbReference type="PATRIC" id="fig|1609981.3.peg.2101"/>
<dbReference type="GO" id="GO:0004375">
    <property type="term" value="F:glycine dehydrogenase (decarboxylating) activity"/>
    <property type="evidence" value="ECO:0007669"/>
    <property type="project" value="UniProtKB-EC"/>
</dbReference>
<dbReference type="InterPro" id="IPR049316">
    <property type="entry name" value="GDC-P_C"/>
</dbReference>
<dbReference type="STRING" id="1307763.L21SP4_02020"/>
<feature type="compositionally biased region" description="Basic and acidic residues" evidence="7">
    <location>
        <begin position="468"/>
        <end position="483"/>
    </location>
</feature>
<keyword evidence="11" id="KW-1185">Reference proteome</keyword>
<dbReference type="GO" id="GO:0030170">
    <property type="term" value="F:pyridoxal phosphate binding"/>
    <property type="evidence" value="ECO:0007669"/>
    <property type="project" value="TreeGrafter"/>
</dbReference>